<name>A0A914QZL8_9BILA</name>
<accession>A0A914QZL8</accession>
<dbReference type="AlphaFoldDB" id="A0A914QZL8"/>
<proteinExistence type="predicted"/>
<reference evidence="2" key="1">
    <citation type="submission" date="2022-11" db="UniProtKB">
        <authorList>
            <consortium name="WormBaseParasite"/>
        </authorList>
    </citation>
    <scope>IDENTIFICATION</scope>
</reference>
<protein>
    <submittedName>
        <fullName evidence="2">Uncharacterized protein</fullName>
    </submittedName>
</protein>
<evidence type="ECO:0000313" key="1">
    <source>
        <dbReference type="Proteomes" id="UP000887578"/>
    </source>
</evidence>
<organism evidence="1 2">
    <name type="scientific">Panagrolaimus davidi</name>
    <dbReference type="NCBI Taxonomy" id="227884"/>
    <lineage>
        <taxon>Eukaryota</taxon>
        <taxon>Metazoa</taxon>
        <taxon>Ecdysozoa</taxon>
        <taxon>Nematoda</taxon>
        <taxon>Chromadorea</taxon>
        <taxon>Rhabditida</taxon>
        <taxon>Tylenchina</taxon>
        <taxon>Panagrolaimomorpha</taxon>
        <taxon>Panagrolaimoidea</taxon>
        <taxon>Panagrolaimidae</taxon>
        <taxon>Panagrolaimus</taxon>
    </lineage>
</organism>
<evidence type="ECO:0000313" key="2">
    <source>
        <dbReference type="WBParaSite" id="PDA_v2.g9609.t1"/>
    </source>
</evidence>
<dbReference type="Proteomes" id="UP000887578">
    <property type="component" value="Unplaced"/>
</dbReference>
<keyword evidence="1" id="KW-1185">Reference proteome</keyword>
<sequence length="270" mass="30707">MTTHVGMSLGGMLGYLSYYKAAEESSGDSEINGVQPHASAKVNSIFKEVISKINGKVGYVCIYLNKNYGNEIRKKFVEEGLKIGFKNVEIINFLTILYLIPMSKVNYKPLNGNVIWIKYSSIYLPHNIYVWQINGTKAKFIGEWKADVSKLSDLENVMNESKLNKGPDVVLSANNIDRANISKISPDCQFFTFNFAESRYSKECLLKARITAGDQDLVHLNVINFLSYKITLTYDGKRIKYFNIGQHLPVYYCQKLFKNSNNDMLKIVTD</sequence>
<dbReference type="WBParaSite" id="PDA_v2.g9609.t1">
    <property type="protein sequence ID" value="PDA_v2.g9609.t1"/>
    <property type="gene ID" value="PDA_v2.g9609"/>
</dbReference>